<dbReference type="Proteomes" id="UP001597304">
    <property type="component" value="Unassembled WGS sequence"/>
</dbReference>
<comment type="caution">
    <text evidence="1">The sequence shown here is derived from an EMBL/GenBank/DDBJ whole genome shotgun (WGS) entry which is preliminary data.</text>
</comment>
<dbReference type="RefSeq" id="WP_147912268.1">
    <property type="nucleotide sequence ID" value="NZ_JBHUEJ010000036.1"/>
</dbReference>
<sequence length="171" mass="19286">MRLHLTLKDLPMATSAELYQLSWVIEQLLADPRRIVQARSHLHLGQQVQYFNWDDGKQRAARVVSVKHHRVTVQDEASGRHVSLPYAAISVEVAATANAGDTAHEASELAPPPEVGRREDFRVGQRVSFIDRDLQHRIGLIVRINQQTATLDCDGQSWRVAFSLLRHIVDA</sequence>
<name>A0ABW4L0T9_9BURK</name>
<gene>
    <name evidence="1" type="ORF">ACFSF0_16205</name>
</gene>
<dbReference type="EMBL" id="JBHUEJ010000036">
    <property type="protein sequence ID" value="MFD1712153.1"/>
    <property type="molecule type" value="Genomic_DNA"/>
</dbReference>
<accession>A0ABW4L0T9</accession>
<organism evidence="1 2">
    <name type="scientific">Ottowia flava</name>
    <dbReference type="NCBI Taxonomy" id="2675430"/>
    <lineage>
        <taxon>Bacteria</taxon>
        <taxon>Pseudomonadati</taxon>
        <taxon>Pseudomonadota</taxon>
        <taxon>Betaproteobacteria</taxon>
        <taxon>Burkholderiales</taxon>
        <taxon>Comamonadaceae</taxon>
        <taxon>Ottowia</taxon>
    </lineage>
</organism>
<reference evidence="2" key="1">
    <citation type="journal article" date="2019" name="Int. J. Syst. Evol. Microbiol.">
        <title>The Global Catalogue of Microorganisms (GCM) 10K type strain sequencing project: providing services to taxonomists for standard genome sequencing and annotation.</title>
        <authorList>
            <consortium name="The Broad Institute Genomics Platform"/>
            <consortium name="The Broad Institute Genome Sequencing Center for Infectious Disease"/>
            <person name="Wu L."/>
            <person name="Ma J."/>
        </authorList>
    </citation>
    <scope>NUCLEOTIDE SEQUENCE [LARGE SCALE GENOMIC DNA]</scope>
    <source>
        <strain evidence="2">LMG 29247</strain>
    </source>
</reference>
<protein>
    <submittedName>
        <fullName evidence="1">Uncharacterized protein</fullName>
    </submittedName>
</protein>
<keyword evidence="2" id="KW-1185">Reference proteome</keyword>
<evidence type="ECO:0000313" key="1">
    <source>
        <dbReference type="EMBL" id="MFD1712153.1"/>
    </source>
</evidence>
<evidence type="ECO:0000313" key="2">
    <source>
        <dbReference type="Proteomes" id="UP001597304"/>
    </source>
</evidence>
<proteinExistence type="predicted"/>